<gene>
    <name evidence="2" type="ORF">A3G49_02315</name>
</gene>
<dbReference type="Proteomes" id="UP000177171">
    <property type="component" value="Unassembled WGS sequence"/>
</dbReference>
<dbReference type="EMBL" id="MHQY01000033">
    <property type="protein sequence ID" value="OHA13175.1"/>
    <property type="molecule type" value="Genomic_DNA"/>
</dbReference>
<protein>
    <recommendedName>
        <fullName evidence="4">Lipoprotein</fullName>
    </recommendedName>
</protein>
<feature type="chain" id="PRO_5009583574" description="Lipoprotein" evidence="1">
    <location>
        <begin position="19"/>
        <end position="123"/>
    </location>
</feature>
<evidence type="ECO:0000313" key="2">
    <source>
        <dbReference type="EMBL" id="OHA13175.1"/>
    </source>
</evidence>
<organism evidence="2 3">
    <name type="scientific">Candidatus Sungbacteria bacterium RIFCSPLOWO2_12_FULL_41_11</name>
    <dbReference type="NCBI Taxonomy" id="1802286"/>
    <lineage>
        <taxon>Bacteria</taxon>
        <taxon>Candidatus Sungiibacteriota</taxon>
    </lineage>
</organism>
<feature type="signal peptide" evidence="1">
    <location>
        <begin position="1"/>
        <end position="18"/>
    </location>
</feature>
<reference evidence="2 3" key="1">
    <citation type="journal article" date="2016" name="Nat. Commun.">
        <title>Thousands of microbial genomes shed light on interconnected biogeochemical processes in an aquifer system.</title>
        <authorList>
            <person name="Anantharaman K."/>
            <person name="Brown C.T."/>
            <person name="Hug L.A."/>
            <person name="Sharon I."/>
            <person name="Castelle C.J."/>
            <person name="Probst A.J."/>
            <person name="Thomas B.C."/>
            <person name="Singh A."/>
            <person name="Wilkins M.J."/>
            <person name="Karaoz U."/>
            <person name="Brodie E.L."/>
            <person name="Williams K.H."/>
            <person name="Hubbard S.S."/>
            <person name="Banfield J.F."/>
        </authorList>
    </citation>
    <scope>NUCLEOTIDE SEQUENCE [LARGE SCALE GENOMIC DNA]</scope>
</reference>
<dbReference type="PROSITE" id="PS51257">
    <property type="entry name" value="PROKAR_LIPOPROTEIN"/>
    <property type="match status" value="1"/>
</dbReference>
<accession>A0A1G2LNJ2</accession>
<comment type="caution">
    <text evidence="2">The sequence shown here is derived from an EMBL/GenBank/DDBJ whole genome shotgun (WGS) entry which is preliminary data.</text>
</comment>
<evidence type="ECO:0000313" key="3">
    <source>
        <dbReference type="Proteomes" id="UP000177171"/>
    </source>
</evidence>
<keyword evidence="1" id="KW-0732">Signal</keyword>
<dbReference type="AlphaFoldDB" id="A0A1G2LNJ2"/>
<sequence length="123" mass="13753">MGKMALLAVLLSVFVLTACDNAPRLPQGTLVKEDNAEIQAQFDRLSKDETATVTIGDEHVMLMVLKDFMSTDNIRGVGGGDPCKAYRLTAKDGTKEVGVVCKSMPFGKKWEHRPWREWFHSLR</sequence>
<evidence type="ECO:0008006" key="4">
    <source>
        <dbReference type="Google" id="ProtNLM"/>
    </source>
</evidence>
<evidence type="ECO:0000256" key="1">
    <source>
        <dbReference type="SAM" id="SignalP"/>
    </source>
</evidence>
<proteinExistence type="predicted"/>
<name>A0A1G2LNJ2_9BACT</name>